<evidence type="ECO:0000313" key="3">
    <source>
        <dbReference type="Proteomes" id="UP001215598"/>
    </source>
</evidence>
<keyword evidence="3" id="KW-1185">Reference proteome</keyword>
<proteinExistence type="predicted"/>
<keyword evidence="1" id="KW-0732">Signal</keyword>
<reference evidence="2" key="1">
    <citation type="submission" date="2023-03" db="EMBL/GenBank/DDBJ databases">
        <title>Massive genome expansion in bonnet fungi (Mycena s.s.) driven by repeated elements and novel gene families across ecological guilds.</title>
        <authorList>
            <consortium name="Lawrence Berkeley National Laboratory"/>
            <person name="Harder C.B."/>
            <person name="Miyauchi S."/>
            <person name="Viragh M."/>
            <person name="Kuo A."/>
            <person name="Thoen E."/>
            <person name="Andreopoulos B."/>
            <person name="Lu D."/>
            <person name="Skrede I."/>
            <person name="Drula E."/>
            <person name="Henrissat B."/>
            <person name="Morin E."/>
            <person name="Kohler A."/>
            <person name="Barry K."/>
            <person name="LaButti K."/>
            <person name="Morin E."/>
            <person name="Salamov A."/>
            <person name="Lipzen A."/>
            <person name="Mereny Z."/>
            <person name="Hegedus B."/>
            <person name="Baldrian P."/>
            <person name="Stursova M."/>
            <person name="Weitz H."/>
            <person name="Taylor A."/>
            <person name="Grigoriev I.V."/>
            <person name="Nagy L.G."/>
            <person name="Martin F."/>
            <person name="Kauserud H."/>
        </authorList>
    </citation>
    <scope>NUCLEOTIDE SEQUENCE</scope>
    <source>
        <strain evidence="2">CBHHK182m</strain>
    </source>
</reference>
<feature type="signal peptide" evidence="1">
    <location>
        <begin position="1"/>
        <end position="20"/>
    </location>
</feature>
<dbReference type="AlphaFoldDB" id="A0AAD7J7U6"/>
<evidence type="ECO:0000256" key="1">
    <source>
        <dbReference type="SAM" id="SignalP"/>
    </source>
</evidence>
<organism evidence="2 3">
    <name type="scientific">Mycena metata</name>
    <dbReference type="NCBI Taxonomy" id="1033252"/>
    <lineage>
        <taxon>Eukaryota</taxon>
        <taxon>Fungi</taxon>
        <taxon>Dikarya</taxon>
        <taxon>Basidiomycota</taxon>
        <taxon>Agaricomycotina</taxon>
        <taxon>Agaricomycetes</taxon>
        <taxon>Agaricomycetidae</taxon>
        <taxon>Agaricales</taxon>
        <taxon>Marasmiineae</taxon>
        <taxon>Mycenaceae</taxon>
        <taxon>Mycena</taxon>
    </lineage>
</organism>
<sequence length="122" mass="13260">MLSTRFIALVVASIAAMAIATPDTDGGIIKACQGPNWTGQCDTVGFTADVCFRLPDRQVNNLDSVEIPGGWICTFYRQVPGGFDCDDGQPQSATILAPGSSNLYLQRFNDAAKSFKCFRRCW</sequence>
<accession>A0AAD7J7U6</accession>
<comment type="caution">
    <text evidence="2">The sequence shown here is derived from an EMBL/GenBank/DDBJ whole genome shotgun (WGS) entry which is preliminary data.</text>
</comment>
<feature type="chain" id="PRO_5042222552" evidence="1">
    <location>
        <begin position="21"/>
        <end position="122"/>
    </location>
</feature>
<gene>
    <name evidence="2" type="ORF">B0H16DRAFT_1720731</name>
</gene>
<dbReference type="EMBL" id="JARKIB010000041">
    <property type="protein sequence ID" value="KAJ7758641.1"/>
    <property type="molecule type" value="Genomic_DNA"/>
</dbReference>
<protein>
    <submittedName>
        <fullName evidence="2">Uncharacterized protein</fullName>
    </submittedName>
</protein>
<name>A0AAD7J7U6_9AGAR</name>
<dbReference type="Proteomes" id="UP001215598">
    <property type="component" value="Unassembled WGS sequence"/>
</dbReference>
<evidence type="ECO:0000313" key="2">
    <source>
        <dbReference type="EMBL" id="KAJ7758641.1"/>
    </source>
</evidence>